<organism evidence="3 4">
    <name type="scientific">Papaver nudicaule</name>
    <name type="common">Iceland poppy</name>
    <dbReference type="NCBI Taxonomy" id="74823"/>
    <lineage>
        <taxon>Eukaryota</taxon>
        <taxon>Viridiplantae</taxon>
        <taxon>Streptophyta</taxon>
        <taxon>Embryophyta</taxon>
        <taxon>Tracheophyta</taxon>
        <taxon>Spermatophyta</taxon>
        <taxon>Magnoliopsida</taxon>
        <taxon>Ranunculales</taxon>
        <taxon>Papaveraceae</taxon>
        <taxon>Papaveroideae</taxon>
        <taxon>Papaver</taxon>
    </lineage>
</organism>
<gene>
    <name evidence="3" type="ORF">MKW94_003625</name>
</gene>
<feature type="domain" description="Peptidase M16 N-terminal" evidence="1">
    <location>
        <begin position="87"/>
        <end position="184"/>
    </location>
</feature>
<accession>A0AA42B2W9</accession>
<dbReference type="GO" id="GO:0005739">
    <property type="term" value="C:mitochondrion"/>
    <property type="evidence" value="ECO:0007669"/>
    <property type="project" value="TreeGrafter"/>
</dbReference>
<evidence type="ECO:0000259" key="1">
    <source>
        <dbReference type="Pfam" id="PF00675"/>
    </source>
</evidence>
<dbReference type="Pfam" id="PF00675">
    <property type="entry name" value="Peptidase_M16"/>
    <property type="match status" value="1"/>
</dbReference>
<evidence type="ECO:0000313" key="4">
    <source>
        <dbReference type="Proteomes" id="UP001177140"/>
    </source>
</evidence>
<dbReference type="SUPFAM" id="SSF63411">
    <property type="entry name" value="LuxS/MPP-like metallohydrolase"/>
    <property type="match status" value="2"/>
</dbReference>
<keyword evidence="4" id="KW-1185">Reference proteome</keyword>
<dbReference type="InterPro" id="IPR007863">
    <property type="entry name" value="Peptidase_M16_C"/>
</dbReference>
<proteinExistence type="predicted"/>
<dbReference type="Gene3D" id="3.30.830.10">
    <property type="entry name" value="Metalloenzyme, LuxS/M16 peptidase-like"/>
    <property type="match status" value="2"/>
</dbReference>
<dbReference type="InterPro" id="IPR050361">
    <property type="entry name" value="MPP/UQCRC_Complex"/>
</dbReference>
<evidence type="ECO:0008006" key="5">
    <source>
        <dbReference type="Google" id="ProtNLM"/>
    </source>
</evidence>
<dbReference type="PANTHER" id="PTHR11851">
    <property type="entry name" value="METALLOPROTEASE"/>
    <property type="match status" value="1"/>
</dbReference>
<sequence>GYGRTTRFARSKASIVSSGTLFNWLTPLRTINPSPLPDYVQPSTTKMTTLPNGVRIASQASSDPCLHMALHICWRRWRLRVRRIGIRRIEKEMEAIGGNATASASREQMGYTYDSLKIYALQMVELLVDCVRYPAFTGWEVNKQLQKVKEEILELKKNPRGLVFEELHSIAYCGPLANPLFAPEDSVIRLLNGDVLEEFVVENYTAPRIVLCAYGLEHEELLSIAEPLLSDLPAVPHTMKPQSDYVGGEFRWHDDTPTRDIAIAFEAPGGWQAEKDVMQLTVLKLLMGGGGGGSFSAGGPGKGMHSRLYRNVLNQHSDIQAVTSFNVMYDRTGLFGIHATTAKSSSVCQINSVFLFHLVTAGELPSKVGSSAIVTINHYILSKQITRSNLSREVTHINFLSLKNVSIPCHPC</sequence>
<protein>
    <recommendedName>
        <fullName evidence="5">Mitochondrial-processing peptidase subunit alpha</fullName>
    </recommendedName>
</protein>
<evidence type="ECO:0000259" key="2">
    <source>
        <dbReference type="Pfam" id="PF05193"/>
    </source>
</evidence>
<feature type="non-terminal residue" evidence="3">
    <location>
        <position position="1"/>
    </location>
</feature>
<reference evidence="3" key="1">
    <citation type="submission" date="2022-03" db="EMBL/GenBank/DDBJ databases">
        <title>A functionally conserved STORR gene fusion in Papaver species that diverged 16.8 million years ago.</title>
        <authorList>
            <person name="Catania T."/>
        </authorList>
    </citation>
    <scope>NUCLEOTIDE SEQUENCE</scope>
    <source>
        <strain evidence="3">S-191538</strain>
    </source>
</reference>
<dbReference type="AlphaFoldDB" id="A0AA42B2W9"/>
<dbReference type="Pfam" id="PF05193">
    <property type="entry name" value="Peptidase_M16_C"/>
    <property type="match status" value="1"/>
</dbReference>
<dbReference type="GO" id="GO:0046872">
    <property type="term" value="F:metal ion binding"/>
    <property type="evidence" value="ECO:0007669"/>
    <property type="project" value="InterPro"/>
</dbReference>
<evidence type="ECO:0000313" key="3">
    <source>
        <dbReference type="EMBL" id="MCL7048421.1"/>
    </source>
</evidence>
<comment type="caution">
    <text evidence="3">The sequence shown here is derived from an EMBL/GenBank/DDBJ whole genome shotgun (WGS) entry which is preliminary data.</text>
</comment>
<dbReference type="InterPro" id="IPR011765">
    <property type="entry name" value="Pept_M16_N"/>
</dbReference>
<dbReference type="Proteomes" id="UP001177140">
    <property type="component" value="Unassembled WGS sequence"/>
</dbReference>
<feature type="domain" description="Peptidase M16 C-terminal" evidence="2">
    <location>
        <begin position="192"/>
        <end position="344"/>
    </location>
</feature>
<dbReference type="PANTHER" id="PTHR11851:SF190">
    <property type="entry name" value="MITOCHONDRIAL-PROCESSING PEPTIDASE SUBUNIT ALPHA"/>
    <property type="match status" value="1"/>
</dbReference>
<dbReference type="InterPro" id="IPR011249">
    <property type="entry name" value="Metalloenz_LuxS/M16"/>
</dbReference>
<name>A0AA42B2W9_PAPNU</name>
<dbReference type="EMBL" id="JAJJMA010304385">
    <property type="protein sequence ID" value="MCL7048421.1"/>
    <property type="molecule type" value="Genomic_DNA"/>
</dbReference>